<dbReference type="EMBL" id="BGPR01003458">
    <property type="protein sequence ID" value="GBM88388.1"/>
    <property type="molecule type" value="Genomic_DNA"/>
</dbReference>
<gene>
    <name evidence="1" type="ORF">AVEN_149444_1</name>
</gene>
<comment type="caution">
    <text evidence="1">The sequence shown here is derived from an EMBL/GenBank/DDBJ whole genome shotgun (WGS) entry which is preliminary data.</text>
</comment>
<dbReference type="OrthoDB" id="6437672at2759"/>
<organism evidence="1 2">
    <name type="scientific">Araneus ventricosus</name>
    <name type="common">Orbweaver spider</name>
    <name type="synonym">Epeira ventricosa</name>
    <dbReference type="NCBI Taxonomy" id="182803"/>
    <lineage>
        <taxon>Eukaryota</taxon>
        <taxon>Metazoa</taxon>
        <taxon>Ecdysozoa</taxon>
        <taxon>Arthropoda</taxon>
        <taxon>Chelicerata</taxon>
        <taxon>Arachnida</taxon>
        <taxon>Araneae</taxon>
        <taxon>Araneomorphae</taxon>
        <taxon>Entelegynae</taxon>
        <taxon>Araneoidea</taxon>
        <taxon>Araneidae</taxon>
        <taxon>Araneus</taxon>
    </lineage>
</organism>
<dbReference type="AlphaFoldDB" id="A0A4Y2JG14"/>
<reference evidence="1 2" key="1">
    <citation type="journal article" date="2019" name="Sci. Rep.">
        <title>Orb-weaving spider Araneus ventricosus genome elucidates the spidroin gene catalogue.</title>
        <authorList>
            <person name="Kono N."/>
            <person name="Nakamura H."/>
            <person name="Ohtoshi R."/>
            <person name="Moran D.A.P."/>
            <person name="Shinohara A."/>
            <person name="Yoshida Y."/>
            <person name="Fujiwara M."/>
            <person name="Mori M."/>
            <person name="Tomita M."/>
            <person name="Arakawa K."/>
        </authorList>
    </citation>
    <scope>NUCLEOTIDE SEQUENCE [LARGE SCALE GENOMIC DNA]</scope>
</reference>
<evidence type="ECO:0000313" key="1">
    <source>
        <dbReference type="EMBL" id="GBM88388.1"/>
    </source>
</evidence>
<proteinExistence type="predicted"/>
<name>A0A4Y2JG14_ARAVE</name>
<dbReference type="Proteomes" id="UP000499080">
    <property type="component" value="Unassembled WGS sequence"/>
</dbReference>
<keyword evidence="2" id="KW-1185">Reference proteome</keyword>
<sequence length="132" mass="14970">MTRQQRMIWICLMDMSRTKNFRSPILLAQEARYLYGCSCSRTISAFLLSVSRKLLHKSVAILYSRLVLKGKKTFESFGEVYNAIFAAAALKFPDAAKEDLADKFGRVFATAPDWDSGSRINKSQLTNWSTSD</sequence>
<evidence type="ECO:0000313" key="2">
    <source>
        <dbReference type="Proteomes" id="UP000499080"/>
    </source>
</evidence>
<accession>A0A4Y2JG14</accession>
<protein>
    <submittedName>
        <fullName evidence="1">Uncharacterized protein</fullName>
    </submittedName>
</protein>